<keyword evidence="1" id="KW-1133">Transmembrane helix</keyword>
<evidence type="ECO:0000313" key="3">
    <source>
        <dbReference type="Proteomes" id="UP000789706"/>
    </source>
</evidence>
<accession>A0A9N8VCW3</accession>
<comment type="caution">
    <text evidence="2">The sequence shown here is derived from an EMBL/GenBank/DDBJ whole genome shotgun (WGS) entry which is preliminary data.</text>
</comment>
<evidence type="ECO:0000313" key="2">
    <source>
        <dbReference type="EMBL" id="CAG8446778.1"/>
    </source>
</evidence>
<sequence length="80" mass="8922">MPKMKKCCLCINLKLGVLIISVIELYSAAVVIFATIATLCDPQKIYNYPRNAIVSAYAEQTELLLKQNTQDTPQTTTEQV</sequence>
<protein>
    <submittedName>
        <fullName evidence="2">11146_t:CDS:1</fullName>
    </submittedName>
</protein>
<keyword evidence="1" id="KW-0472">Membrane</keyword>
<feature type="transmembrane region" description="Helical" evidence="1">
    <location>
        <begin position="12"/>
        <end position="37"/>
    </location>
</feature>
<gene>
    <name evidence="2" type="ORF">DEBURN_LOCUS1847</name>
</gene>
<organism evidence="2 3">
    <name type="scientific">Diversispora eburnea</name>
    <dbReference type="NCBI Taxonomy" id="1213867"/>
    <lineage>
        <taxon>Eukaryota</taxon>
        <taxon>Fungi</taxon>
        <taxon>Fungi incertae sedis</taxon>
        <taxon>Mucoromycota</taxon>
        <taxon>Glomeromycotina</taxon>
        <taxon>Glomeromycetes</taxon>
        <taxon>Diversisporales</taxon>
        <taxon>Diversisporaceae</taxon>
        <taxon>Diversispora</taxon>
    </lineage>
</organism>
<evidence type="ECO:0000256" key="1">
    <source>
        <dbReference type="SAM" id="Phobius"/>
    </source>
</evidence>
<proteinExistence type="predicted"/>
<dbReference type="OrthoDB" id="2340358at2759"/>
<keyword evidence="1" id="KW-0812">Transmembrane</keyword>
<keyword evidence="3" id="KW-1185">Reference proteome</keyword>
<reference evidence="2" key="1">
    <citation type="submission" date="2021-06" db="EMBL/GenBank/DDBJ databases">
        <authorList>
            <person name="Kallberg Y."/>
            <person name="Tangrot J."/>
            <person name="Rosling A."/>
        </authorList>
    </citation>
    <scope>NUCLEOTIDE SEQUENCE</scope>
    <source>
        <strain evidence="2">AZ414A</strain>
    </source>
</reference>
<dbReference type="Proteomes" id="UP000789706">
    <property type="component" value="Unassembled WGS sequence"/>
</dbReference>
<name>A0A9N8VCW3_9GLOM</name>
<dbReference type="AlphaFoldDB" id="A0A9N8VCW3"/>
<dbReference type="EMBL" id="CAJVPK010000091">
    <property type="protein sequence ID" value="CAG8446778.1"/>
    <property type="molecule type" value="Genomic_DNA"/>
</dbReference>